<sequence length="1050" mass="119726">MEDKPWRVKVRDHPGSTAEEIANEPKWSSDHQHRIGYKNRHQRVPGITHEDDEYREEVERAKEEFERLKDEAKAGVLINFRDAIQHQKDLHLRHPENKSLGWRYVLNTTEDWVKNEEPWPANIERKRKRQQQQEEDHKAEEEKHQEEHEWRRPTDKEKHHEAYATTAHEDKSSKDEAVKYTPQELALLRAIQHENAYIHALKHNDGKKDSPQKRILTQISIDAQDQFTPDNWVPRSSDLIRLTGKHPLNAEAHLSHLFDAGIITPNELHYVRSHGAVYRTLWEYHQLDIEYNGKTKTLAMDDLLNYDAINIPIALACDGNRRKELNMIRKSKGFSWGPGGVSCAYWKGPLVRDVLLDAGVPETLPNQANQRYWVHFEGADEPSHGKYATSIAFDHVMNVQNDVMLAYEMNDVPLPPDHGYPVRLMIPGYVGGRCVKWLRRIWVSDKENDSYYHIWDNRVLPSFVTEKDGPFSQALFHHPDTACYEQNLNSVIVKPAHGEEIFLSDIHKGETYRIEGFAYDGGGHEVQRVEVSLDGGDTWLYCIRKFPDYPIRHGTKFWAWIFWHVDVTKSHLLRAKSITVRCFNVFKNTQPERPNWNIMGMLNNCWYVVRPEIVDREADQPDPAVLFRHPVQSGTGGLEGWMKPSVENMLASVKNEAGTSKKQFTRAEIEKHDKKDDCWIVVDGNVYDATSVLDWHPGGAEAILGHAGKVHQETSEEFATIHDDYAYQKLQECALGRVTDKAANFIKERAEAAAREKAAGMHAAGPGEDKIVLQKHHWVPAKLLSRKEISSDTRTYTFSLPGSRALLGLGTCQHVLVGFHLKDRMLVRPYTPTRPLLPHHHDEKDETFRHLEDGDGTFDLTVKTYFPNDSQPGGAMSNILDCIPLGEEVELRGPTGDIVYTGNGRFVIEGKPRTFRRVSLVLGGSGITPGFALIGRILLSRKHGGGADQTSIRVVDANNTQNDILLRAELDRFERESDGQLGVTHVLSKADESWTGLRGYVTEEIMKNSLFPPADDSIALLCGPPAMIQKAALPALRDWGYVEDVNMFGF</sequence>
<accession>A0A0M8N9C1</accession>
<gene>
    <name evidence="19" type="ORF">ESCO_006660</name>
</gene>
<dbReference type="PANTHER" id="PTHR19372:SF7">
    <property type="entry name" value="SULFITE OXIDASE, MITOCHONDRIAL"/>
    <property type="match status" value="1"/>
</dbReference>
<evidence type="ECO:0000256" key="2">
    <source>
        <dbReference type="ARBA" id="ARBA00001971"/>
    </source>
</evidence>
<dbReference type="InterPro" id="IPR036374">
    <property type="entry name" value="OxRdtase_Mopterin-bd_sf"/>
</dbReference>
<comment type="cofactor">
    <cofactor evidence="2">
        <name>heme</name>
        <dbReference type="ChEBI" id="CHEBI:30413"/>
    </cofactor>
</comment>
<dbReference type="SUPFAM" id="SSF81296">
    <property type="entry name" value="E set domains"/>
    <property type="match status" value="1"/>
</dbReference>
<dbReference type="PANTHER" id="PTHR19372">
    <property type="entry name" value="SULFITE REDUCTASE"/>
    <property type="match status" value="1"/>
</dbReference>
<comment type="caution">
    <text evidence="19">The sequence shown here is derived from an EMBL/GenBank/DDBJ whole genome shotgun (WGS) entry which is preliminary data.</text>
</comment>
<dbReference type="Gene3D" id="2.40.30.10">
    <property type="entry name" value="Translation factors"/>
    <property type="match status" value="1"/>
</dbReference>
<keyword evidence="13" id="KW-0560">Oxidoreductase</keyword>
<dbReference type="InterPro" id="IPR014756">
    <property type="entry name" value="Ig_E-set"/>
</dbReference>
<feature type="region of interest" description="Disordered" evidence="16">
    <location>
        <begin position="1"/>
        <end position="54"/>
    </location>
</feature>
<dbReference type="SUPFAM" id="SSF63380">
    <property type="entry name" value="Riboflavin synthase domain-like"/>
    <property type="match status" value="1"/>
</dbReference>
<dbReference type="CDD" id="cd06183">
    <property type="entry name" value="cyt_b5_reduct_like"/>
    <property type="match status" value="1"/>
</dbReference>
<comment type="cofactor">
    <cofactor evidence="1">
        <name>Mo-molybdopterin</name>
        <dbReference type="ChEBI" id="CHEBI:71302"/>
    </cofactor>
</comment>
<dbReference type="EC" id="1.7.1.3" evidence="7"/>
<feature type="compositionally biased region" description="Basic and acidic residues" evidence="16">
    <location>
        <begin position="131"/>
        <end position="176"/>
    </location>
</feature>
<dbReference type="OrthoDB" id="432685at2759"/>
<feature type="compositionally biased region" description="Basic and acidic residues" evidence="16">
    <location>
        <begin position="1"/>
        <end position="14"/>
    </location>
</feature>
<dbReference type="Gene3D" id="3.40.50.80">
    <property type="entry name" value="Nucleotide-binding domain of ferredoxin-NADP reductase (FNR) module"/>
    <property type="match status" value="1"/>
</dbReference>
<dbReference type="PROSITE" id="PS50255">
    <property type="entry name" value="CYTOCHROME_B5_2"/>
    <property type="match status" value="1"/>
</dbReference>
<keyword evidence="11" id="KW-0479">Metal-binding</keyword>
<dbReference type="SMART" id="SM01117">
    <property type="entry name" value="Cyt-b5"/>
    <property type="match status" value="1"/>
</dbReference>
<feature type="compositionally biased region" description="Basic residues" evidence="16">
    <location>
        <begin position="34"/>
        <end position="43"/>
    </location>
</feature>
<dbReference type="SUPFAM" id="SSF56524">
    <property type="entry name" value="Oxidoreductase molybdopterin-binding domain"/>
    <property type="match status" value="1"/>
</dbReference>
<dbReference type="InterPro" id="IPR001433">
    <property type="entry name" value="OxRdtase_FAD/NAD-bd"/>
</dbReference>
<dbReference type="InterPro" id="IPR017938">
    <property type="entry name" value="Riboflavin_synthase-like_b-brl"/>
</dbReference>
<dbReference type="Gene3D" id="3.10.120.10">
    <property type="entry name" value="Cytochrome b5-like heme/steroid binding domain"/>
    <property type="match status" value="1"/>
</dbReference>
<dbReference type="InterPro" id="IPR017927">
    <property type="entry name" value="FAD-bd_FR_type"/>
</dbReference>
<comment type="similarity">
    <text evidence="5">Belongs to the nitrate reductase family.</text>
</comment>
<dbReference type="Gene3D" id="3.90.420.10">
    <property type="entry name" value="Oxidoreductase, molybdopterin-binding domain"/>
    <property type="match status" value="1"/>
</dbReference>
<keyword evidence="14" id="KW-0534">Nitrate assimilation</keyword>
<dbReference type="GO" id="GO:0050464">
    <property type="term" value="F:nitrate reductase (NADPH) activity"/>
    <property type="evidence" value="ECO:0007669"/>
    <property type="project" value="UniProtKB-EC"/>
</dbReference>
<evidence type="ECO:0000256" key="12">
    <source>
        <dbReference type="ARBA" id="ARBA00022827"/>
    </source>
</evidence>
<dbReference type="GO" id="GO:0006790">
    <property type="term" value="P:sulfur compound metabolic process"/>
    <property type="evidence" value="ECO:0007669"/>
    <property type="project" value="TreeGrafter"/>
</dbReference>
<dbReference type="InterPro" id="IPR008333">
    <property type="entry name" value="Cbr1-like_FAD-bd_dom"/>
</dbReference>
<protein>
    <recommendedName>
        <fullName evidence="8">Nitrate reductase [NADPH]</fullName>
        <ecNumber evidence="7">1.7.1.3</ecNumber>
    </recommendedName>
</protein>
<comment type="subunit">
    <text evidence="6">Homodimer.</text>
</comment>
<dbReference type="STRING" id="150374.A0A0M8N9C1"/>
<dbReference type="PRINTS" id="PR00407">
    <property type="entry name" value="EUMOPTERIN"/>
</dbReference>
<evidence type="ECO:0000256" key="15">
    <source>
        <dbReference type="ARBA" id="ARBA00049155"/>
    </source>
</evidence>
<evidence type="ECO:0000256" key="13">
    <source>
        <dbReference type="ARBA" id="ARBA00023002"/>
    </source>
</evidence>
<evidence type="ECO:0000259" key="17">
    <source>
        <dbReference type="PROSITE" id="PS50255"/>
    </source>
</evidence>
<dbReference type="SUPFAM" id="SSF52343">
    <property type="entry name" value="Ferredoxin reductase-like, C-terminal NADP-linked domain"/>
    <property type="match status" value="1"/>
</dbReference>
<name>A0A0M8N9C1_ESCWE</name>
<reference evidence="19 20" key="1">
    <citation type="submission" date="2015-07" db="EMBL/GenBank/DDBJ databases">
        <title>The genome of the fungus Escovopsis weberi, a specialized disease agent of ant agriculture.</title>
        <authorList>
            <person name="de Man T.J."/>
            <person name="Stajich J.E."/>
            <person name="Kubicek C.P."/>
            <person name="Chenthamara K."/>
            <person name="Atanasova L."/>
            <person name="Druzhinina I.S."/>
            <person name="Birnbaum S."/>
            <person name="Barribeau S.M."/>
            <person name="Teiling C."/>
            <person name="Suen G."/>
            <person name="Currie C."/>
            <person name="Gerardo N.M."/>
        </authorList>
    </citation>
    <scope>NUCLEOTIDE SEQUENCE [LARGE SCALE GENOMIC DNA]</scope>
</reference>
<evidence type="ECO:0000256" key="3">
    <source>
        <dbReference type="ARBA" id="ARBA00001974"/>
    </source>
</evidence>
<comment type="cofactor">
    <cofactor evidence="3">
        <name>FAD</name>
        <dbReference type="ChEBI" id="CHEBI:57692"/>
    </cofactor>
</comment>
<evidence type="ECO:0000256" key="9">
    <source>
        <dbReference type="ARBA" id="ARBA00022505"/>
    </source>
</evidence>
<dbReference type="Pfam" id="PF03404">
    <property type="entry name" value="Mo-co_dimer"/>
    <property type="match status" value="1"/>
</dbReference>
<evidence type="ECO:0000256" key="6">
    <source>
        <dbReference type="ARBA" id="ARBA00011738"/>
    </source>
</evidence>
<dbReference type="InterPro" id="IPR039261">
    <property type="entry name" value="FNR_nucleotide-bd"/>
</dbReference>
<feature type="region of interest" description="Disordered" evidence="16">
    <location>
        <begin position="123"/>
        <end position="176"/>
    </location>
</feature>
<comment type="function">
    <text evidence="4">Nitrate reductase is a key enzyme involved in the first step of nitrate assimilation in plants, fungi and bacteria.</text>
</comment>
<evidence type="ECO:0000256" key="4">
    <source>
        <dbReference type="ARBA" id="ARBA00003838"/>
    </source>
</evidence>
<evidence type="ECO:0000256" key="16">
    <source>
        <dbReference type="SAM" id="MobiDB-lite"/>
    </source>
</evidence>
<dbReference type="InterPro" id="IPR036400">
    <property type="entry name" value="Cyt_B5-like_heme/steroid_sf"/>
</dbReference>
<dbReference type="GO" id="GO:0042128">
    <property type="term" value="P:nitrate assimilation"/>
    <property type="evidence" value="ECO:0007669"/>
    <property type="project" value="UniProtKB-KW"/>
</dbReference>
<dbReference type="InterPro" id="IPR005066">
    <property type="entry name" value="MoCF_OxRdtse_dimer"/>
</dbReference>
<evidence type="ECO:0000256" key="10">
    <source>
        <dbReference type="ARBA" id="ARBA00022630"/>
    </source>
</evidence>
<dbReference type="InterPro" id="IPR000572">
    <property type="entry name" value="OxRdtase_Mopterin-bd_dom"/>
</dbReference>
<evidence type="ECO:0000313" key="20">
    <source>
        <dbReference type="Proteomes" id="UP000053831"/>
    </source>
</evidence>
<keyword evidence="9" id="KW-0500">Molybdenum</keyword>
<evidence type="ECO:0000259" key="18">
    <source>
        <dbReference type="PROSITE" id="PS51384"/>
    </source>
</evidence>
<feature type="domain" description="Cytochrome b5 heme-binding" evidence="17">
    <location>
        <begin position="661"/>
        <end position="739"/>
    </location>
</feature>
<dbReference type="InterPro" id="IPR001199">
    <property type="entry name" value="Cyt_B5-like_heme/steroid-bd"/>
</dbReference>
<dbReference type="EMBL" id="LGSR01000001">
    <property type="protein sequence ID" value="KOS23414.1"/>
    <property type="molecule type" value="Genomic_DNA"/>
</dbReference>
<dbReference type="GO" id="GO:0030151">
    <property type="term" value="F:molybdenum ion binding"/>
    <property type="evidence" value="ECO:0007669"/>
    <property type="project" value="InterPro"/>
</dbReference>
<proteinExistence type="inferred from homology"/>
<evidence type="ECO:0000256" key="14">
    <source>
        <dbReference type="ARBA" id="ARBA00023063"/>
    </source>
</evidence>
<dbReference type="AlphaFoldDB" id="A0A0M8N9C1"/>
<dbReference type="PRINTS" id="PR00406">
    <property type="entry name" value="CYTB5RDTASE"/>
</dbReference>
<dbReference type="Pfam" id="PF00970">
    <property type="entry name" value="FAD_binding_6"/>
    <property type="match status" value="1"/>
</dbReference>
<dbReference type="SUPFAM" id="SSF55856">
    <property type="entry name" value="Cytochrome b5-like heme/steroid binding domain"/>
    <property type="match status" value="1"/>
</dbReference>
<organism evidence="19 20">
    <name type="scientific">Escovopsis weberi</name>
    <dbReference type="NCBI Taxonomy" id="150374"/>
    <lineage>
        <taxon>Eukaryota</taxon>
        <taxon>Fungi</taxon>
        <taxon>Dikarya</taxon>
        <taxon>Ascomycota</taxon>
        <taxon>Pezizomycotina</taxon>
        <taxon>Sordariomycetes</taxon>
        <taxon>Hypocreomycetidae</taxon>
        <taxon>Hypocreales</taxon>
        <taxon>Hypocreaceae</taxon>
        <taxon>Escovopsis</taxon>
    </lineage>
</organism>
<dbReference type="Gene3D" id="2.60.40.650">
    <property type="match status" value="1"/>
</dbReference>
<dbReference type="GO" id="GO:0043546">
    <property type="term" value="F:molybdopterin cofactor binding"/>
    <property type="evidence" value="ECO:0007669"/>
    <property type="project" value="TreeGrafter"/>
</dbReference>
<evidence type="ECO:0000313" key="19">
    <source>
        <dbReference type="EMBL" id="KOS23414.1"/>
    </source>
</evidence>
<dbReference type="GO" id="GO:0020037">
    <property type="term" value="F:heme binding"/>
    <property type="evidence" value="ECO:0007669"/>
    <property type="project" value="TreeGrafter"/>
</dbReference>
<dbReference type="InterPro" id="IPR008335">
    <property type="entry name" value="Mopterin_OxRdtase_euk"/>
</dbReference>
<dbReference type="Pfam" id="PF00174">
    <property type="entry name" value="Oxidored_molyb"/>
    <property type="match status" value="1"/>
</dbReference>
<evidence type="ECO:0000256" key="11">
    <source>
        <dbReference type="ARBA" id="ARBA00022723"/>
    </source>
</evidence>
<comment type="catalytic activity">
    <reaction evidence="15">
        <text>nitrite + NADP(+) + H2O = nitrate + NADPH + H(+)</text>
        <dbReference type="Rhea" id="RHEA:19061"/>
        <dbReference type="ChEBI" id="CHEBI:15377"/>
        <dbReference type="ChEBI" id="CHEBI:15378"/>
        <dbReference type="ChEBI" id="CHEBI:16301"/>
        <dbReference type="ChEBI" id="CHEBI:17632"/>
        <dbReference type="ChEBI" id="CHEBI:57783"/>
        <dbReference type="ChEBI" id="CHEBI:58349"/>
        <dbReference type="EC" id="1.7.1.3"/>
    </reaction>
</comment>
<dbReference type="Proteomes" id="UP000053831">
    <property type="component" value="Unassembled WGS sequence"/>
</dbReference>
<evidence type="ECO:0000256" key="7">
    <source>
        <dbReference type="ARBA" id="ARBA00012673"/>
    </source>
</evidence>
<feature type="domain" description="FAD-binding FR-type" evidence="18">
    <location>
        <begin position="776"/>
        <end position="901"/>
    </location>
</feature>
<keyword evidence="20" id="KW-1185">Reference proteome</keyword>
<dbReference type="GO" id="GO:0008482">
    <property type="term" value="F:sulfite oxidase activity"/>
    <property type="evidence" value="ECO:0007669"/>
    <property type="project" value="TreeGrafter"/>
</dbReference>
<dbReference type="Pfam" id="PF00173">
    <property type="entry name" value="Cyt-b5"/>
    <property type="match status" value="1"/>
</dbReference>
<dbReference type="PROSITE" id="PS51384">
    <property type="entry name" value="FAD_FR"/>
    <property type="match status" value="1"/>
</dbReference>
<dbReference type="Pfam" id="PF00175">
    <property type="entry name" value="NAD_binding_1"/>
    <property type="match status" value="1"/>
</dbReference>
<keyword evidence="12" id="KW-0274">FAD</keyword>
<keyword evidence="10" id="KW-0285">Flavoprotein</keyword>
<evidence type="ECO:0000256" key="1">
    <source>
        <dbReference type="ARBA" id="ARBA00001924"/>
    </source>
</evidence>
<evidence type="ECO:0000256" key="8">
    <source>
        <dbReference type="ARBA" id="ARBA00015499"/>
    </source>
</evidence>
<evidence type="ECO:0000256" key="5">
    <source>
        <dbReference type="ARBA" id="ARBA00006253"/>
    </source>
</evidence>